<proteinExistence type="predicted"/>
<evidence type="ECO:0000313" key="3">
    <source>
        <dbReference type="WBParaSite" id="GPUH_0001324001-mRNA-1"/>
    </source>
</evidence>
<sequence length="115" mass="13814">MIDLDDYRTELLLGLQEIRSRALEHIKKEQERAKRYYDERNRVKAEQFRVGERVLVYMPSELTTTRHPKFVHKYVVPYRILRLTDNSAIVQLIGRREQAFKVQLDHLRKVPPEAP</sequence>
<dbReference type="WBParaSite" id="GPUH_0001324001-mRNA-1">
    <property type="protein sequence ID" value="GPUH_0001324001-mRNA-1"/>
    <property type="gene ID" value="GPUH_0001324001"/>
</dbReference>
<dbReference type="OrthoDB" id="5873175at2759"/>
<reference evidence="3" key="1">
    <citation type="submission" date="2016-06" db="UniProtKB">
        <authorList>
            <consortium name="WormBaseParasite"/>
        </authorList>
    </citation>
    <scope>IDENTIFICATION</scope>
</reference>
<name>A0A183DWY4_9BILA</name>
<organism evidence="3">
    <name type="scientific">Gongylonema pulchrum</name>
    <dbReference type="NCBI Taxonomy" id="637853"/>
    <lineage>
        <taxon>Eukaryota</taxon>
        <taxon>Metazoa</taxon>
        <taxon>Ecdysozoa</taxon>
        <taxon>Nematoda</taxon>
        <taxon>Chromadorea</taxon>
        <taxon>Rhabditida</taxon>
        <taxon>Spirurina</taxon>
        <taxon>Spiruromorpha</taxon>
        <taxon>Spiruroidea</taxon>
        <taxon>Gongylonematidae</taxon>
        <taxon>Gongylonema</taxon>
    </lineage>
</organism>
<accession>A0A183DWY4</accession>
<evidence type="ECO:0000313" key="2">
    <source>
        <dbReference type="Proteomes" id="UP000271098"/>
    </source>
</evidence>
<dbReference type="EMBL" id="UYRT01080025">
    <property type="protein sequence ID" value="VDN21879.1"/>
    <property type="molecule type" value="Genomic_DNA"/>
</dbReference>
<evidence type="ECO:0000313" key="1">
    <source>
        <dbReference type="EMBL" id="VDN21879.1"/>
    </source>
</evidence>
<protein>
    <submittedName>
        <fullName evidence="3">Integrase_H2C2 domain-containing protein</fullName>
    </submittedName>
</protein>
<dbReference type="Proteomes" id="UP000271098">
    <property type="component" value="Unassembled WGS sequence"/>
</dbReference>
<dbReference type="AlphaFoldDB" id="A0A183DWY4"/>
<gene>
    <name evidence="1" type="ORF">GPUH_LOCUS13225</name>
</gene>
<keyword evidence="2" id="KW-1185">Reference proteome</keyword>
<reference evidence="1 2" key="2">
    <citation type="submission" date="2018-11" db="EMBL/GenBank/DDBJ databases">
        <authorList>
            <consortium name="Pathogen Informatics"/>
        </authorList>
    </citation>
    <scope>NUCLEOTIDE SEQUENCE [LARGE SCALE GENOMIC DNA]</scope>
</reference>